<feature type="domain" description="ABC transmembrane type-1" evidence="5">
    <location>
        <begin position="69"/>
        <end position="211"/>
    </location>
</feature>
<evidence type="ECO:0000313" key="6">
    <source>
        <dbReference type="EMBL" id="ORX82708.1"/>
    </source>
</evidence>
<accession>A0A1Y1XAE0</accession>
<dbReference type="InterPro" id="IPR036640">
    <property type="entry name" value="ABC1_TM_sf"/>
</dbReference>
<feature type="transmembrane region" description="Helical" evidence="4">
    <location>
        <begin position="189"/>
        <end position="210"/>
    </location>
</feature>
<dbReference type="Proteomes" id="UP000193944">
    <property type="component" value="Unassembled WGS sequence"/>
</dbReference>
<dbReference type="SUPFAM" id="SSF90123">
    <property type="entry name" value="ABC transporter transmembrane region"/>
    <property type="match status" value="1"/>
</dbReference>
<dbReference type="InterPro" id="IPR011527">
    <property type="entry name" value="ABC1_TM_dom"/>
</dbReference>
<dbReference type="GO" id="GO:0016020">
    <property type="term" value="C:membrane"/>
    <property type="evidence" value="ECO:0007669"/>
    <property type="project" value="InterPro"/>
</dbReference>
<keyword evidence="7" id="KW-1185">Reference proteome</keyword>
<evidence type="ECO:0000256" key="4">
    <source>
        <dbReference type="SAM" id="Phobius"/>
    </source>
</evidence>
<dbReference type="EMBL" id="MCFG01000089">
    <property type="protein sequence ID" value="ORX82708.1"/>
    <property type="molecule type" value="Genomic_DNA"/>
</dbReference>
<sequence length="211" mass="24782">MFWTDKIMFKCIINYSISNTIICHEIINVDDEFRKIIKQRKISRKESMISDNINILYNITYGNPEIVYLAIFYNILSDLINIVLFIFTVIIVLTIFDSFDGSDNPLNKTEIWIISICLFLYMSIMYYFQIVSYNHNYFEAYQISSIGRIELAQHILRLPIGTIYLEDAGEMVNILMNEFTIIETSITHWIPQFCASLIVVIFTFIGLLFIN</sequence>
<reference evidence="6 7" key="2">
    <citation type="submission" date="2016-08" db="EMBL/GenBank/DDBJ databases">
        <title>Pervasive Adenine N6-methylation of Active Genes in Fungi.</title>
        <authorList>
            <consortium name="DOE Joint Genome Institute"/>
            <person name="Mondo S.J."/>
            <person name="Dannebaum R.O."/>
            <person name="Kuo R.C."/>
            <person name="Labutti K."/>
            <person name="Haridas S."/>
            <person name="Kuo A."/>
            <person name="Salamov A."/>
            <person name="Ahrendt S.R."/>
            <person name="Lipzen A."/>
            <person name="Sullivan W."/>
            <person name="Andreopoulos W.B."/>
            <person name="Clum A."/>
            <person name="Lindquist E."/>
            <person name="Daum C."/>
            <person name="Ramamoorthy G.K."/>
            <person name="Gryganskyi A."/>
            <person name="Culley D."/>
            <person name="Magnuson J.K."/>
            <person name="James T.Y."/>
            <person name="O'Malley M.A."/>
            <person name="Stajich J.E."/>
            <person name="Spatafora J.W."/>
            <person name="Visel A."/>
            <person name="Grigoriev I.V."/>
        </authorList>
    </citation>
    <scope>NUCLEOTIDE SEQUENCE [LARGE SCALE GENOMIC DNA]</scope>
    <source>
        <strain evidence="6 7">S4</strain>
    </source>
</reference>
<comment type="caution">
    <text evidence="6">The sequence shown here is derived from an EMBL/GenBank/DDBJ whole genome shotgun (WGS) entry which is preliminary data.</text>
</comment>
<evidence type="ECO:0000256" key="2">
    <source>
        <dbReference type="ARBA" id="ARBA00022989"/>
    </source>
</evidence>
<proteinExistence type="predicted"/>
<reference evidence="6 7" key="1">
    <citation type="submission" date="2016-08" db="EMBL/GenBank/DDBJ databases">
        <title>A Parts List for Fungal Cellulosomes Revealed by Comparative Genomics.</title>
        <authorList>
            <consortium name="DOE Joint Genome Institute"/>
            <person name="Haitjema C.H."/>
            <person name="Gilmore S.P."/>
            <person name="Henske J.K."/>
            <person name="Solomon K.V."/>
            <person name="De Groot R."/>
            <person name="Kuo A."/>
            <person name="Mondo S.J."/>
            <person name="Salamov A.A."/>
            <person name="Labutti K."/>
            <person name="Zhao Z."/>
            <person name="Chiniquy J."/>
            <person name="Barry K."/>
            <person name="Brewer H.M."/>
            <person name="Purvine S.O."/>
            <person name="Wright A.T."/>
            <person name="Boxma B."/>
            <person name="Van Alen T."/>
            <person name="Hackstein J.H."/>
            <person name="Baker S.E."/>
            <person name="Grigoriev I.V."/>
            <person name="O'Malley M.A."/>
        </authorList>
    </citation>
    <scope>NUCLEOTIDE SEQUENCE [LARGE SCALE GENOMIC DNA]</scope>
    <source>
        <strain evidence="6 7">S4</strain>
    </source>
</reference>
<dbReference type="Gene3D" id="1.20.1560.10">
    <property type="entry name" value="ABC transporter type 1, transmembrane domain"/>
    <property type="match status" value="1"/>
</dbReference>
<feature type="transmembrane region" description="Helical" evidence="4">
    <location>
        <begin position="111"/>
        <end position="128"/>
    </location>
</feature>
<organism evidence="6 7">
    <name type="scientific">Anaeromyces robustus</name>
    <dbReference type="NCBI Taxonomy" id="1754192"/>
    <lineage>
        <taxon>Eukaryota</taxon>
        <taxon>Fungi</taxon>
        <taxon>Fungi incertae sedis</taxon>
        <taxon>Chytridiomycota</taxon>
        <taxon>Chytridiomycota incertae sedis</taxon>
        <taxon>Neocallimastigomycetes</taxon>
        <taxon>Neocallimastigales</taxon>
        <taxon>Neocallimastigaceae</taxon>
        <taxon>Anaeromyces</taxon>
    </lineage>
</organism>
<dbReference type="GO" id="GO:0140359">
    <property type="term" value="F:ABC-type transporter activity"/>
    <property type="evidence" value="ECO:0007669"/>
    <property type="project" value="InterPro"/>
</dbReference>
<dbReference type="GO" id="GO:0005524">
    <property type="term" value="F:ATP binding"/>
    <property type="evidence" value="ECO:0007669"/>
    <property type="project" value="InterPro"/>
</dbReference>
<name>A0A1Y1XAE0_9FUNG</name>
<dbReference type="OrthoDB" id="6500128at2759"/>
<evidence type="ECO:0000256" key="1">
    <source>
        <dbReference type="ARBA" id="ARBA00022692"/>
    </source>
</evidence>
<keyword evidence="3 4" id="KW-0472">Membrane</keyword>
<feature type="transmembrane region" description="Helical" evidence="4">
    <location>
        <begin position="79"/>
        <end position="99"/>
    </location>
</feature>
<evidence type="ECO:0000256" key="3">
    <source>
        <dbReference type="ARBA" id="ARBA00023136"/>
    </source>
</evidence>
<dbReference type="PROSITE" id="PS50929">
    <property type="entry name" value="ABC_TM1F"/>
    <property type="match status" value="1"/>
</dbReference>
<evidence type="ECO:0000313" key="7">
    <source>
        <dbReference type="Proteomes" id="UP000193944"/>
    </source>
</evidence>
<evidence type="ECO:0000259" key="5">
    <source>
        <dbReference type="PROSITE" id="PS50929"/>
    </source>
</evidence>
<keyword evidence="2 4" id="KW-1133">Transmembrane helix</keyword>
<protein>
    <recommendedName>
        <fullName evidence="5">ABC transmembrane type-1 domain-containing protein</fullName>
    </recommendedName>
</protein>
<gene>
    <name evidence="6" type="ORF">BCR32DRAFT_278693</name>
</gene>
<dbReference type="AlphaFoldDB" id="A0A1Y1XAE0"/>
<keyword evidence="1 4" id="KW-0812">Transmembrane</keyword>